<evidence type="ECO:0000256" key="1">
    <source>
        <dbReference type="PROSITE-ProRule" id="PRU00339"/>
    </source>
</evidence>
<dbReference type="Gene3D" id="1.25.40.10">
    <property type="entry name" value="Tetratricopeptide repeat domain"/>
    <property type="match status" value="1"/>
</dbReference>
<reference evidence="3" key="1">
    <citation type="submission" date="2017-04" db="EMBL/GenBank/DDBJ databases">
        <authorList>
            <person name="Varghese N."/>
            <person name="Submissions S."/>
        </authorList>
    </citation>
    <scope>NUCLEOTIDE SEQUENCE [LARGE SCALE GENOMIC DNA]</scope>
    <source>
        <strain evidence="3">RKEM611</strain>
    </source>
</reference>
<feature type="repeat" description="TPR" evidence="1">
    <location>
        <begin position="227"/>
        <end position="260"/>
    </location>
</feature>
<organism evidence="2 3">
    <name type="scientific">Pseudobacteriovorax antillogorgiicola</name>
    <dbReference type="NCBI Taxonomy" id="1513793"/>
    <lineage>
        <taxon>Bacteria</taxon>
        <taxon>Pseudomonadati</taxon>
        <taxon>Bdellovibrionota</taxon>
        <taxon>Oligoflexia</taxon>
        <taxon>Oligoflexales</taxon>
        <taxon>Pseudobacteriovoracaceae</taxon>
        <taxon>Pseudobacteriovorax</taxon>
    </lineage>
</organism>
<keyword evidence="1" id="KW-0802">TPR repeat</keyword>
<dbReference type="RefSeq" id="WP_132315712.1">
    <property type="nucleotide sequence ID" value="NZ_SLZT01000002.1"/>
</dbReference>
<gene>
    <name evidence="2" type="ORF">SAMN06296036_10217</name>
</gene>
<evidence type="ECO:0000313" key="3">
    <source>
        <dbReference type="Proteomes" id="UP000192907"/>
    </source>
</evidence>
<accession>A0A1Y6B5H3</accession>
<proteinExistence type="predicted"/>
<dbReference type="STRING" id="1513793.SAMN06296036_10217"/>
<dbReference type="SUPFAM" id="SSF48452">
    <property type="entry name" value="TPR-like"/>
    <property type="match status" value="1"/>
</dbReference>
<keyword evidence="3" id="KW-1185">Reference proteome</keyword>
<dbReference type="OrthoDB" id="9773829at2"/>
<dbReference type="PROSITE" id="PS50005">
    <property type="entry name" value="TPR"/>
    <property type="match status" value="1"/>
</dbReference>
<evidence type="ECO:0000313" key="2">
    <source>
        <dbReference type="EMBL" id="SME93291.1"/>
    </source>
</evidence>
<dbReference type="InterPro" id="IPR019734">
    <property type="entry name" value="TPR_rpt"/>
</dbReference>
<dbReference type="EMBL" id="FWZT01000002">
    <property type="protein sequence ID" value="SME93291.1"/>
    <property type="molecule type" value="Genomic_DNA"/>
</dbReference>
<protein>
    <submittedName>
        <fullName evidence="2">Uncharacterized protein</fullName>
    </submittedName>
</protein>
<dbReference type="Proteomes" id="UP000192907">
    <property type="component" value="Unassembled WGS sequence"/>
</dbReference>
<dbReference type="AlphaFoldDB" id="A0A1Y6B5H3"/>
<sequence>MFESYIEIMQDLSLSSLDRETLQTFKANPNGRVFLAITEILHKHGFEDDALQLLMQGVQQHPTYSAARVVLAKRLFKSSIFQEAWEILDQSPVSLRENKTAQILKFRLALLLGYEEKLVFLRQDMDVRGQLDGALRQLNDELKAKSFQDVRQAFLEVARAEGYELGELNTPKVATDQFSENPSSGTLTEEPDPVLLDRLIEGFYVAPVSEIFSKLDEEATPDPDKHDLDAVTLAQVYRKQGCFQKALEIYQRLLYMAPNNDLFKKQVEELKSLRDEQHRQEQHIDPDLVERLDQVQKVDAKISALNRLLVKLEDYEAQRDT</sequence>
<dbReference type="InterPro" id="IPR011990">
    <property type="entry name" value="TPR-like_helical_dom_sf"/>
</dbReference>
<name>A0A1Y6B5H3_9BACT</name>